<dbReference type="EMBL" id="ML738641">
    <property type="protein sequence ID" value="KAE8161497.1"/>
    <property type="molecule type" value="Genomic_DNA"/>
</dbReference>
<name>A0A5N6US69_ASPTM</name>
<evidence type="ECO:0000313" key="2">
    <source>
        <dbReference type="EMBL" id="KAE8161497.1"/>
    </source>
</evidence>
<organism evidence="2 3">
    <name type="scientific">Aspergillus tamarii</name>
    <dbReference type="NCBI Taxonomy" id="41984"/>
    <lineage>
        <taxon>Eukaryota</taxon>
        <taxon>Fungi</taxon>
        <taxon>Dikarya</taxon>
        <taxon>Ascomycota</taxon>
        <taxon>Pezizomycotina</taxon>
        <taxon>Eurotiomycetes</taxon>
        <taxon>Eurotiomycetidae</taxon>
        <taxon>Eurotiales</taxon>
        <taxon>Aspergillaceae</taxon>
        <taxon>Aspergillus</taxon>
        <taxon>Aspergillus subgen. Circumdati</taxon>
    </lineage>
</organism>
<proteinExistence type="predicted"/>
<keyword evidence="1" id="KW-0472">Membrane</keyword>
<keyword evidence="3" id="KW-1185">Reference proteome</keyword>
<reference evidence="2 3" key="1">
    <citation type="submission" date="2019-04" db="EMBL/GenBank/DDBJ databases">
        <title>Friends and foes A comparative genomics study of 23 Aspergillus species from section Flavi.</title>
        <authorList>
            <consortium name="DOE Joint Genome Institute"/>
            <person name="Kjaerbolling I."/>
            <person name="Vesth T."/>
            <person name="Frisvad J.C."/>
            <person name="Nybo J.L."/>
            <person name="Theobald S."/>
            <person name="Kildgaard S."/>
            <person name="Isbrandt T."/>
            <person name="Kuo A."/>
            <person name="Sato A."/>
            <person name="Lyhne E.K."/>
            <person name="Kogle M.E."/>
            <person name="Wiebenga A."/>
            <person name="Kun R.S."/>
            <person name="Lubbers R.J."/>
            <person name="Makela M.R."/>
            <person name="Barry K."/>
            <person name="Chovatia M."/>
            <person name="Clum A."/>
            <person name="Daum C."/>
            <person name="Haridas S."/>
            <person name="He G."/>
            <person name="LaButti K."/>
            <person name="Lipzen A."/>
            <person name="Mondo S."/>
            <person name="Riley R."/>
            <person name="Salamov A."/>
            <person name="Simmons B.A."/>
            <person name="Magnuson J.K."/>
            <person name="Henrissat B."/>
            <person name="Mortensen U.H."/>
            <person name="Larsen T.O."/>
            <person name="Devries R.P."/>
            <person name="Grigoriev I.V."/>
            <person name="Machida M."/>
            <person name="Baker S.E."/>
            <person name="Andersen M.R."/>
        </authorList>
    </citation>
    <scope>NUCLEOTIDE SEQUENCE [LARGE SCALE GENOMIC DNA]</scope>
    <source>
        <strain evidence="2 3">CBS 117626</strain>
    </source>
</reference>
<evidence type="ECO:0000313" key="3">
    <source>
        <dbReference type="Proteomes" id="UP000326950"/>
    </source>
</evidence>
<keyword evidence="1" id="KW-1133">Transmembrane helix</keyword>
<protein>
    <submittedName>
        <fullName evidence="2">Uncharacterized protein</fullName>
    </submittedName>
</protein>
<sequence>MDKYTSSGKEIAQSAFSRIVFVCLVILKIKERRPKKVYLYLFRIYIEWNEFTHLRW</sequence>
<accession>A0A5N6US69</accession>
<keyword evidence="1" id="KW-0812">Transmembrane</keyword>
<feature type="transmembrane region" description="Helical" evidence="1">
    <location>
        <begin position="12"/>
        <end position="29"/>
    </location>
</feature>
<dbReference type="Proteomes" id="UP000326950">
    <property type="component" value="Unassembled WGS sequence"/>
</dbReference>
<dbReference type="AlphaFoldDB" id="A0A5N6US69"/>
<evidence type="ECO:0000256" key="1">
    <source>
        <dbReference type="SAM" id="Phobius"/>
    </source>
</evidence>
<gene>
    <name evidence="2" type="ORF">BDV40DRAFT_182150</name>
</gene>